<dbReference type="RefSeq" id="XP_062787416.1">
    <property type="nucleotide sequence ID" value="XM_062931365.1"/>
</dbReference>
<dbReference type="Proteomes" id="UP001322277">
    <property type="component" value="Chromosome 11"/>
</dbReference>
<sequence>MKQPHTHPALNALSPTDYNTSCTMLSHTLFSVAATVAAMIQPAVGLPAEQLQARQTVCSINENTWTARMTGTCSIDGGPAMTCDLRTDLKTLVVKQNTMISAAGLGNNQFECTGYQNWQCCSS</sequence>
<evidence type="ECO:0008006" key="3">
    <source>
        <dbReference type="Google" id="ProtNLM"/>
    </source>
</evidence>
<evidence type="ECO:0000313" key="2">
    <source>
        <dbReference type="Proteomes" id="UP001322277"/>
    </source>
</evidence>
<keyword evidence="2" id="KW-1185">Reference proteome</keyword>
<dbReference type="EMBL" id="CP137315">
    <property type="protein sequence ID" value="WQF90195.1"/>
    <property type="molecule type" value="Genomic_DNA"/>
</dbReference>
<reference evidence="2" key="1">
    <citation type="journal article" date="2023" name="bioRxiv">
        <title>Complete genome of the Medicago anthracnose fungus, Colletotrichum destructivum, reveals a mini-chromosome-like region within a core chromosome.</title>
        <authorList>
            <person name="Lapalu N."/>
            <person name="Simon A."/>
            <person name="Lu A."/>
            <person name="Plaumann P.-L."/>
            <person name="Amselem J."/>
            <person name="Pigne S."/>
            <person name="Auger A."/>
            <person name="Koch C."/>
            <person name="Dallery J.-F."/>
            <person name="O'Connell R.J."/>
        </authorList>
    </citation>
    <scope>NUCLEOTIDE SEQUENCE [LARGE SCALE GENOMIC DNA]</scope>
    <source>
        <strain evidence="2">CBS 520.97</strain>
    </source>
</reference>
<organism evidence="1 2">
    <name type="scientific">Colletotrichum destructivum</name>
    <dbReference type="NCBI Taxonomy" id="34406"/>
    <lineage>
        <taxon>Eukaryota</taxon>
        <taxon>Fungi</taxon>
        <taxon>Dikarya</taxon>
        <taxon>Ascomycota</taxon>
        <taxon>Pezizomycotina</taxon>
        <taxon>Sordariomycetes</taxon>
        <taxon>Hypocreomycetidae</taxon>
        <taxon>Glomerellales</taxon>
        <taxon>Glomerellaceae</taxon>
        <taxon>Colletotrichum</taxon>
        <taxon>Colletotrichum destructivum species complex</taxon>
    </lineage>
</organism>
<dbReference type="GeneID" id="87951709"/>
<evidence type="ECO:0000313" key="1">
    <source>
        <dbReference type="EMBL" id="WQF90195.1"/>
    </source>
</evidence>
<protein>
    <recommendedName>
        <fullName evidence="3">EC29 protein</fullName>
    </recommendedName>
</protein>
<dbReference type="KEGG" id="cdet:87951709"/>
<proteinExistence type="predicted"/>
<dbReference type="AlphaFoldDB" id="A0AAX4J447"/>
<name>A0AAX4J447_9PEZI</name>
<accession>A0AAX4J447</accession>
<gene>
    <name evidence="1" type="ORF">CDEST_15209</name>
</gene>